<evidence type="ECO:0000313" key="2">
    <source>
        <dbReference type="EMBL" id="KAH3783714.1"/>
    </source>
</evidence>
<feature type="compositionally biased region" description="Polar residues" evidence="1">
    <location>
        <begin position="42"/>
        <end position="54"/>
    </location>
</feature>
<name>A0A9D4EN30_DREPO</name>
<accession>A0A9D4EN30</accession>
<feature type="compositionally biased region" description="Polar residues" evidence="1">
    <location>
        <begin position="1"/>
        <end position="26"/>
    </location>
</feature>
<proteinExistence type="predicted"/>
<evidence type="ECO:0000313" key="3">
    <source>
        <dbReference type="Proteomes" id="UP000828390"/>
    </source>
</evidence>
<evidence type="ECO:0000256" key="1">
    <source>
        <dbReference type="SAM" id="MobiDB-lite"/>
    </source>
</evidence>
<feature type="region of interest" description="Disordered" evidence="1">
    <location>
        <begin position="1"/>
        <end position="79"/>
    </location>
</feature>
<organism evidence="2 3">
    <name type="scientific">Dreissena polymorpha</name>
    <name type="common">Zebra mussel</name>
    <name type="synonym">Mytilus polymorpha</name>
    <dbReference type="NCBI Taxonomy" id="45954"/>
    <lineage>
        <taxon>Eukaryota</taxon>
        <taxon>Metazoa</taxon>
        <taxon>Spiralia</taxon>
        <taxon>Lophotrochozoa</taxon>
        <taxon>Mollusca</taxon>
        <taxon>Bivalvia</taxon>
        <taxon>Autobranchia</taxon>
        <taxon>Heteroconchia</taxon>
        <taxon>Euheterodonta</taxon>
        <taxon>Imparidentia</taxon>
        <taxon>Neoheterodontei</taxon>
        <taxon>Myida</taxon>
        <taxon>Dreissenoidea</taxon>
        <taxon>Dreissenidae</taxon>
        <taxon>Dreissena</taxon>
    </lineage>
</organism>
<reference evidence="2" key="1">
    <citation type="journal article" date="2019" name="bioRxiv">
        <title>The Genome of the Zebra Mussel, Dreissena polymorpha: A Resource for Invasive Species Research.</title>
        <authorList>
            <person name="McCartney M.A."/>
            <person name="Auch B."/>
            <person name="Kono T."/>
            <person name="Mallez S."/>
            <person name="Zhang Y."/>
            <person name="Obille A."/>
            <person name="Becker A."/>
            <person name="Abrahante J.E."/>
            <person name="Garbe J."/>
            <person name="Badalamenti J.P."/>
            <person name="Herman A."/>
            <person name="Mangelson H."/>
            <person name="Liachko I."/>
            <person name="Sullivan S."/>
            <person name="Sone E.D."/>
            <person name="Koren S."/>
            <person name="Silverstein K.A.T."/>
            <person name="Beckman K.B."/>
            <person name="Gohl D.M."/>
        </authorList>
    </citation>
    <scope>NUCLEOTIDE SEQUENCE</scope>
    <source>
        <strain evidence="2">Duluth1</strain>
        <tissue evidence="2">Whole animal</tissue>
    </source>
</reference>
<gene>
    <name evidence="2" type="ORF">DPMN_161657</name>
</gene>
<protein>
    <submittedName>
        <fullName evidence="2">Uncharacterized protein</fullName>
    </submittedName>
</protein>
<comment type="caution">
    <text evidence="2">The sequence shown here is derived from an EMBL/GenBank/DDBJ whole genome shotgun (WGS) entry which is preliminary data.</text>
</comment>
<dbReference type="Proteomes" id="UP000828390">
    <property type="component" value="Unassembled WGS sequence"/>
</dbReference>
<dbReference type="AlphaFoldDB" id="A0A9D4EN30"/>
<reference evidence="2" key="2">
    <citation type="submission" date="2020-11" db="EMBL/GenBank/DDBJ databases">
        <authorList>
            <person name="McCartney M.A."/>
            <person name="Auch B."/>
            <person name="Kono T."/>
            <person name="Mallez S."/>
            <person name="Becker A."/>
            <person name="Gohl D.M."/>
            <person name="Silverstein K.A.T."/>
            <person name="Koren S."/>
            <person name="Bechman K.B."/>
            <person name="Herman A."/>
            <person name="Abrahante J.E."/>
            <person name="Garbe J."/>
        </authorList>
    </citation>
    <scope>NUCLEOTIDE SEQUENCE</scope>
    <source>
        <strain evidence="2">Duluth1</strain>
        <tissue evidence="2">Whole animal</tissue>
    </source>
</reference>
<keyword evidence="3" id="KW-1185">Reference proteome</keyword>
<dbReference type="EMBL" id="JAIWYP010000008">
    <property type="protein sequence ID" value="KAH3783714.1"/>
    <property type="molecule type" value="Genomic_DNA"/>
</dbReference>
<sequence length="91" mass="10306">MFKLAQTNQQTDRQGKNNMSPTTILSNFAWPLRKAPNPPPSDQTAGRANTPTTEQPEDQVATPVIRKRKRSGSQDPPEWFRSYMKEHIIAA</sequence>